<comment type="pathway">
    <text evidence="1 8">Amino-acid biosynthesis; L-histidine biosynthesis; L-histidine from 5-phospho-alpha-D-ribose 1-diphosphate: step 8/9.</text>
</comment>
<dbReference type="GO" id="GO:0000105">
    <property type="term" value="P:L-histidine biosynthetic process"/>
    <property type="evidence" value="ECO:0007669"/>
    <property type="project" value="UniProtKB-UniRule"/>
</dbReference>
<evidence type="ECO:0000256" key="4">
    <source>
        <dbReference type="ARBA" id="ARBA00022605"/>
    </source>
</evidence>
<comment type="similarity">
    <text evidence="2 8">Belongs to the PHP hydrolase family. HisK subfamily.</text>
</comment>
<keyword evidence="4 8" id="KW-0028">Amino-acid biosynthesis</keyword>
<accession>A0A1M6FN59</accession>
<feature type="domain" description="Polymerase/histidinol phosphatase N-terminal" evidence="9">
    <location>
        <begin position="4"/>
        <end position="85"/>
    </location>
</feature>
<dbReference type="GO" id="GO:0004401">
    <property type="term" value="F:histidinol-phosphatase activity"/>
    <property type="evidence" value="ECO:0007669"/>
    <property type="project" value="UniProtKB-UniRule"/>
</dbReference>
<name>A0A1M6FN59_9FIRM</name>
<dbReference type="UniPathway" id="UPA00031">
    <property type="reaction ID" value="UER00013"/>
</dbReference>
<evidence type="ECO:0000256" key="7">
    <source>
        <dbReference type="ARBA" id="ARBA00049158"/>
    </source>
</evidence>
<dbReference type="PANTHER" id="PTHR21039">
    <property type="entry name" value="HISTIDINOL PHOSPHATASE-RELATED"/>
    <property type="match status" value="1"/>
</dbReference>
<dbReference type="OrthoDB" id="9791620at2"/>
<evidence type="ECO:0000256" key="2">
    <source>
        <dbReference type="ARBA" id="ARBA00009152"/>
    </source>
</evidence>
<dbReference type="SUPFAM" id="SSF89550">
    <property type="entry name" value="PHP domain-like"/>
    <property type="match status" value="1"/>
</dbReference>
<dbReference type="InterPro" id="IPR010140">
    <property type="entry name" value="Histidinol_P_phosphatase_HisJ"/>
</dbReference>
<dbReference type="Gene3D" id="3.20.20.140">
    <property type="entry name" value="Metal-dependent hydrolases"/>
    <property type="match status" value="1"/>
</dbReference>
<keyword evidence="11" id="KW-1185">Reference proteome</keyword>
<dbReference type="Pfam" id="PF02811">
    <property type="entry name" value="PHP"/>
    <property type="match status" value="1"/>
</dbReference>
<evidence type="ECO:0000313" key="10">
    <source>
        <dbReference type="EMBL" id="SHI99083.1"/>
    </source>
</evidence>
<evidence type="ECO:0000256" key="6">
    <source>
        <dbReference type="ARBA" id="ARBA00023102"/>
    </source>
</evidence>
<dbReference type="PANTHER" id="PTHR21039:SF0">
    <property type="entry name" value="HISTIDINOL-PHOSPHATASE"/>
    <property type="match status" value="1"/>
</dbReference>
<dbReference type="STRING" id="1121476.SAMN02745751_01476"/>
<dbReference type="Proteomes" id="UP000184052">
    <property type="component" value="Unassembled WGS sequence"/>
</dbReference>
<dbReference type="NCBIfam" id="NF005996">
    <property type="entry name" value="PRK08123.1"/>
    <property type="match status" value="1"/>
</dbReference>
<dbReference type="CDD" id="cd12110">
    <property type="entry name" value="PHP_HisPPase_Hisj_like"/>
    <property type="match status" value="1"/>
</dbReference>
<evidence type="ECO:0000256" key="8">
    <source>
        <dbReference type="RuleBase" id="RU366003"/>
    </source>
</evidence>
<reference evidence="10 11" key="1">
    <citation type="submission" date="2016-11" db="EMBL/GenBank/DDBJ databases">
        <authorList>
            <person name="Jaros S."/>
            <person name="Januszkiewicz K."/>
            <person name="Wedrychowicz H."/>
        </authorList>
    </citation>
    <scope>NUCLEOTIDE SEQUENCE [LARGE SCALE GENOMIC DNA]</scope>
    <source>
        <strain evidence="10 11">DSM 17477</strain>
    </source>
</reference>
<sequence length="284" mass="32442">MIKFNYHSHTTYCDGINTMEEMVESAIEKGLKYYGISSHAPVPFETDWTMPSDKLESYLAEVDRIKGKYGDRINIFKGLEIDYIPGIGAMHIDRGIIEGLDYIVGSVHYLAHFDNGVMWTVDYNRDELEQGIKESFGGNTREAVEFYYKCVGDMALELKPDILGHLDLIKKSNSGNYFFDEKEKWYVDAIMDCLGKIKEGGSIVEVNSGGKARGYTTEYYPSDWIISEMIKVDIPMTVSGDSHTVEGVDYEFEEMLEKLRELGCEKVKLLTENGWEDMDIREVL</sequence>
<keyword evidence="5 8" id="KW-0378">Hydrolase</keyword>
<dbReference type="EMBL" id="FQZL01000009">
    <property type="protein sequence ID" value="SHI99083.1"/>
    <property type="molecule type" value="Genomic_DNA"/>
</dbReference>
<dbReference type="AlphaFoldDB" id="A0A1M6FN59"/>
<proteinExistence type="inferred from homology"/>
<dbReference type="EC" id="3.1.3.15" evidence="3 8"/>
<dbReference type="NCBIfam" id="TIGR01856">
    <property type="entry name" value="hisJ_fam"/>
    <property type="match status" value="1"/>
</dbReference>
<dbReference type="RefSeq" id="WP_073048947.1">
    <property type="nucleotide sequence ID" value="NZ_FQZL01000009.1"/>
</dbReference>
<evidence type="ECO:0000256" key="3">
    <source>
        <dbReference type="ARBA" id="ARBA00013085"/>
    </source>
</evidence>
<organism evidence="10 11">
    <name type="scientific">Dethiosulfatibacter aminovorans DSM 17477</name>
    <dbReference type="NCBI Taxonomy" id="1121476"/>
    <lineage>
        <taxon>Bacteria</taxon>
        <taxon>Bacillati</taxon>
        <taxon>Bacillota</taxon>
        <taxon>Tissierellia</taxon>
        <taxon>Dethiosulfatibacter</taxon>
    </lineage>
</organism>
<gene>
    <name evidence="10" type="ORF">SAMN02745751_01476</name>
</gene>
<dbReference type="InterPro" id="IPR003141">
    <property type="entry name" value="Pol/His_phosphatase_N"/>
</dbReference>
<dbReference type="SMART" id="SM00481">
    <property type="entry name" value="POLIIIAc"/>
    <property type="match status" value="1"/>
</dbReference>
<evidence type="ECO:0000259" key="9">
    <source>
        <dbReference type="SMART" id="SM00481"/>
    </source>
</evidence>
<evidence type="ECO:0000313" key="11">
    <source>
        <dbReference type="Proteomes" id="UP000184052"/>
    </source>
</evidence>
<evidence type="ECO:0000256" key="1">
    <source>
        <dbReference type="ARBA" id="ARBA00004970"/>
    </source>
</evidence>
<evidence type="ECO:0000256" key="5">
    <source>
        <dbReference type="ARBA" id="ARBA00022801"/>
    </source>
</evidence>
<keyword evidence="6 8" id="KW-0368">Histidine biosynthesis</keyword>
<comment type="catalytic activity">
    <reaction evidence="7 8">
        <text>L-histidinol phosphate + H2O = L-histidinol + phosphate</text>
        <dbReference type="Rhea" id="RHEA:14465"/>
        <dbReference type="ChEBI" id="CHEBI:15377"/>
        <dbReference type="ChEBI" id="CHEBI:43474"/>
        <dbReference type="ChEBI" id="CHEBI:57699"/>
        <dbReference type="ChEBI" id="CHEBI:57980"/>
        <dbReference type="EC" id="3.1.3.15"/>
    </reaction>
</comment>
<dbReference type="InterPro" id="IPR016195">
    <property type="entry name" value="Pol/histidinol_Pase-like"/>
</dbReference>
<dbReference type="InterPro" id="IPR004013">
    <property type="entry name" value="PHP_dom"/>
</dbReference>
<protein>
    <recommendedName>
        <fullName evidence="3 8">Histidinol-phosphatase</fullName>
        <shortName evidence="8">HolPase</shortName>
        <ecNumber evidence="3 8">3.1.3.15</ecNumber>
    </recommendedName>
</protein>
<dbReference type="GO" id="GO:0005737">
    <property type="term" value="C:cytoplasm"/>
    <property type="evidence" value="ECO:0007669"/>
    <property type="project" value="TreeGrafter"/>
</dbReference>